<dbReference type="VEuPathDB" id="FungiDB:H257_18818"/>
<dbReference type="SUPFAM" id="SSF53098">
    <property type="entry name" value="Ribonuclease H-like"/>
    <property type="match status" value="1"/>
</dbReference>
<dbReference type="Proteomes" id="UP000469452">
    <property type="component" value="Unassembled WGS sequence"/>
</dbReference>
<dbReference type="PANTHER" id="PTHR37984:SF5">
    <property type="entry name" value="PROTEIN NYNRIN-LIKE"/>
    <property type="match status" value="1"/>
</dbReference>
<comment type="caution">
    <text evidence="2">The sequence shown here is derived from an EMBL/GenBank/DDBJ whole genome shotgun (WGS) entry which is preliminary data.</text>
</comment>
<gene>
    <name evidence="2" type="ORF">AaE_015305</name>
</gene>
<dbReference type="InterPro" id="IPR036397">
    <property type="entry name" value="RNaseH_sf"/>
</dbReference>
<evidence type="ECO:0000313" key="3">
    <source>
        <dbReference type="Proteomes" id="UP000469452"/>
    </source>
</evidence>
<dbReference type="EMBL" id="VJMI01020689">
    <property type="protein sequence ID" value="KAF0703585.1"/>
    <property type="molecule type" value="Genomic_DNA"/>
</dbReference>
<dbReference type="AlphaFoldDB" id="A0A6A4Z854"/>
<name>A0A6A4Z854_APHAT</name>
<dbReference type="GO" id="GO:0015074">
    <property type="term" value="P:DNA integration"/>
    <property type="evidence" value="ECO:0007669"/>
    <property type="project" value="InterPro"/>
</dbReference>
<sequence>MEHACPRREVLRRDLRNMHSIQDEQSACKWQDDSHSRAGRVLTNCFSGLDDRQALQEYIPTRSDVDAPQTAKKFFEHAVCHHGLPAMIISDRDPKFTSTFWKSFMKIMGIRQAMTTAGRAQADGATERQNRTLEDALRYQVSYLGQDWVDQLPTIEYAHQGLVQASTGLMPFEVDTCRNLRNPAVSVSLPKNDYVAEHRKEVIRMVHENLTKAQPHQKEYYDKRRSNVTFKEGNQVLLATRNLPSKHAQMLDKSERPKLVAYFNGPFKIVHAINDNAMRLNLPRSISGVHDVFNVDRLKHYHPNEAKFAPRPIPKATPIVIDESTGEEMYIVDKLLKKRQFNCK</sequence>
<reference evidence="2 3" key="1">
    <citation type="submission" date="2019-06" db="EMBL/GenBank/DDBJ databases">
        <title>Genomics analysis of Aphanomyces spp. identifies a new class of oomycete effector associated with host adaptation.</title>
        <authorList>
            <person name="Gaulin E."/>
        </authorList>
    </citation>
    <scope>NUCLEOTIDE SEQUENCE [LARGE SCALE GENOMIC DNA]</scope>
    <source>
        <strain evidence="2 3">E</strain>
    </source>
</reference>
<evidence type="ECO:0000259" key="1">
    <source>
        <dbReference type="PROSITE" id="PS50994"/>
    </source>
</evidence>
<evidence type="ECO:0000313" key="2">
    <source>
        <dbReference type="EMBL" id="KAF0703585.1"/>
    </source>
</evidence>
<dbReference type="InterPro" id="IPR050951">
    <property type="entry name" value="Retrovirus_Pol_polyprotein"/>
</dbReference>
<protein>
    <recommendedName>
        <fullName evidence="1">Integrase catalytic domain-containing protein</fullName>
    </recommendedName>
</protein>
<dbReference type="PROSITE" id="PS50994">
    <property type="entry name" value="INTEGRASE"/>
    <property type="match status" value="1"/>
</dbReference>
<dbReference type="Gene3D" id="3.30.420.10">
    <property type="entry name" value="Ribonuclease H-like superfamily/Ribonuclease H"/>
    <property type="match status" value="1"/>
</dbReference>
<organism evidence="2 3">
    <name type="scientific">Aphanomyces astaci</name>
    <name type="common">Crayfish plague agent</name>
    <dbReference type="NCBI Taxonomy" id="112090"/>
    <lineage>
        <taxon>Eukaryota</taxon>
        <taxon>Sar</taxon>
        <taxon>Stramenopiles</taxon>
        <taxon>Oomycota</taxon>
        <taxon>Saprolegniomycetes</taxon>
        <taxon>Saprolegniales</taxon>
        <taxon>Verrucalvaceae</taxon>
        <taxon>Aphanomyces</taxon>
    </lineage>
</organism>
<proteinExistence type="predicted"/>
<feature type="domain" description="Integrase catalytic" evidence="1">
    <location>
        <begin position="22"/>
        <end position="179"/>
    </location>
</feature>
<accession>A0A6A4Z854</accession>
<dbReference type="GO" id="GO:0003676">
    <property type="term" value="F:nucleic acid binding"/>
    <property type="evidence" value="ECO:0007669"/>
    <property type="project" value="InterPro"/>
</dbReference>
<dbReference type="InterPro" id="IPR001584">
    <property type="entry name" value="Integrase_cat-core"/>
</dbReference>
<dbReference type="Pfam" id="PF24626">
    <property type="entry name" value="SH3_Tf2-1"/>
    <property type="match status" value="1"/>
</dbReference>
<dbReference type="InterPro" id="IPR012337">
    <property type="entry name" value="RNaseH-like_sf"/>
</dbReference>
<dbReference type="PANTHER" id="PTHR37984">
    <property type="entry name" value="PROTEIN CBG26694"/>
    <property type="match status" value="1"/>
</dbReference>
<dbReference type="InterPro" id="IPR056924">
    <property type="entry name" value="SH3_Tf2-1"/>
</dbReference>